<dbReference type="EMBL" id="BTGU01001667">
    <property type="protein sequence ID" value="GMN27382.1"/>
    <property type="molecule type" value="Genomic_DNA"/>
</dbReference>
<protein>
    <submittedName>
        <fullName evidence="1">Uncharacterized protein</fullName>
    </submittedName>
</protein>
<gene>
    <name evidence="1" type="ORF">TIFTF001_041025</name>
</gene>
<reference evidence="1" key="1">
    <citation type="submission" date="2023-07" db="EMBL/GenBank/DDBJ databases">
        <title>draft genome sequence of fig (Ficus carica).</title>
        <authorList>
            <person name="Takahashi T."/>
            <person name="Nishimura K."/>
        </authorList>
    </citation>
    <scope>NUCLEOTIDE SEQUENCE</scope>
</reference>
<evidence type="ECO:0000313" key="2">
    <source>
        <dbReference type="Proteomes" id="UP001187192"/>
    </source>
</evidence>
<name>A0AA87Z0Y0_FICCA</name>
<organism evidence="1 2">
    <name type="scientific">Ficus carica</name>
    <name type="common">Common fig</name>
    <dbReference type="NCBI Taxonomy" id="3494"/>
    <lineage>
        <taxon>Eukaryota</taxon>
        <taxon>Viridiplantae</taxon>
        <taxon>Streptophyta</taxon>
        <taxon>Embryophyta</taxon>
        <taxon>Tracheophyta</taxon>
        <taxon>Spermatophyta</taxon>
        <taxon>Magnoliopsida</taxon>
        <taxon>eudicotyledons</taxon>
        <taxon>Gunneridae</taxon>
        <taxon>Pentapetalae</taxon>
        <taxon>rosids</taxon>
        <taxon>fabids</taxon>
        <taxon>Rosales</taxon>
        <taxon>Moraceae</taxon>
        <taxon>Ficeae</taxon>
        <taxon>Ficus</taxon>
    </lineage>
</organism>
<accession>A0AA87Z0Y0</accession>
<proteinExistence type="predicted"/>
<sequence length="100" mass="11669">MLNDLFHGLTWFGLAASNHYMAMYHGTCTHDMCHKVTSSNRKGYQEYELLSCHVGAIYQERRMIVCYDEVCYDTMFYAMNDVSNLTAILDERLWRGHCGL</sequence>
<dbReference type="Proteomes" id="UP001187192">
    <property type="component" value="Unassembled WGS sequence"/>
</dbReference>
<evidence type="ECO:0000313" key="1">
    <source>
        <dbReference type="EMBL" id="GMN27382.1"/>
    </source>
</evidence>
<dbReference type="AlphaFoldDB" id="A0AA87Z0Y0"/>
<comment type="caution">
    <text evidence="1">The sequence shown here is derived from an EMBL/GenBank/DDBJ whole genome shotgun (WGS) entry which is preliminary data.</text>
</comment>
<keyword evidence="2" id="KW-1185">Reference proteome</keyword>